<keyword evidence="3" id="KW-1185">Reference proteome</keyword>
<dbReference type="GO" id="GO:0004140">
    <property type="term" value="F:dephospho-CoA kinase activity"/>
    <property type="evidence" value="ECO:0007669"/>
    <property type="project" value="TreeGrafter"/>
</dbReference>
<evidence type="ECO:0000313" key="2">
    <source>
        <dbReference type="EMBL" id="GMM34189.1"/>
    </source>
</evidence>
<dbReference type="Proteomes" id="UP001360560">
    <property type="component" value="Unassembled WGS sequence"/>
</dbReference>
<sequence>MKSAVILIKDPHDCLKYETILSNTIELLLRSEITREAQALLVDQINNKPDRTSKLAKYLQIKSQLTKSLYFHINTRIDDVNVLENVLVGFYDLARRIILQLQKSYGCPIQIPIFTQVLFNVSDINALNKEDGKPLYGFDLIVADTKNITSLIQQFNYQGNNSATIKSFELDEMVGEVQDTLFYENNDKVKQVKVGCVGGTFDNLHDGHKILLSIGSFLSTDSLIIGVSIAAMLAKKKFDEFLQSYKARHDTVMGFVKRLKPNDDYKVNIHELNDMYGPTAFVANMDLLLVTEETAKGGGMVNDKRKENGLNELEIFVVKLIEDDKRVDDKISSTFIREGQFHEFEKLVGKVDKEE</sequence>
<name>A0AAV5QHR7_9ASCO</name>
<organism evidence="2 3">
    <name type="scientific">Saccharomycopsis crataegensis</name>
    <dbReference type="NCBI Taxonomy" id="43959"/>
    <lineage>
        <taxon>Eukaryota</taxon>
        <taxon>Fungi</taxon>
        <taxon>Dikarya</taxon>
        <taxon>Ascomycota</taxon>
        <taxon>Saccharomycotina</taxon>
        <taxon>Saccharomycetes</taxon>
        <taxon>Saccharomycopsidaceae</taxon>
        <taxon>Saccharomycopsis</taxon>
    </lineage>
</organism>
<dbReference type="RefSeq" id="XP_064851189.1">
    <property type="nucleotide sequence ID" value="XM_064995117.1"/>
</dbReference>
<gene>
    <name evidence="2" type="ORF">DASC09_015140</name>
</gene>
<feature type="domain" description="Cytidyltransferase-like" evidence="1">
    <location>
        <begin position="197"/>
        <end position="338"/>
    </location>
</feature>
<dbReference type="GO" id="GO:0016779">
    <property type="term" value="F:nucleotidyltransferase activity"/>
    <property type="evidence" value="ECO:0007669"/>
    <property type="project" value="UniProtKB-KW"/>
</dbReference>
<dbReference type="InterPro" id="IPR014729">
    <property type="entry name" value="Rossmann-like_a/b/a_fold"/>
</dbReference>
<dbReference type="GeneID" id="90072168"/>
<reference evidence="2 3" key="1">
    <citation type="journal article" date="2023" name="Elife">
        <title>Identification of key yeast species and microbe-microbe interactions impacting larval growth of Drosophila in the wild.</title>
        <authorList>
            <person name="Mure A."/>
            <person name="Sugiura Y."/>
            <person name="Maeda R."/>
            <person name="Honda K."/>
            <person name="Sakurai N."/>
            <person name="Takahashi Y."/>
            <person name="Watada M."/>
            <person name="Katoh T."/>
            <person name="Gotoh A."/>
            <person name="Gotoh Y."/>
            <person name="Taniguchi I."/>
            <person name="Nakamura K."/>
            <person name="Hayashi T."/>
            <person name="Katayama T."/>
            <person name="Uemura T."/>
            <person name="Hattori Y."/>
        </authorList>
    </citation>
    <scope>NUCLEOTIDE SEQUENCE [LARGE SCALE GENOMIC DNA]</scope>
    <source>
        <strain evidence="2 3">SC-9</strain>
    </source>
</reference>
<dbReference type="InterPro" id="IPR004821">
    <property type="entry name" value="Cyt_trans-like"/>
</dbReference>
<dbReference type="EMBL" id="BTFZ01000002">
    <property type="protein sequence ID" value="GMM34189.1"/>
    <property type="molecule type" value="Genomic_DNA"/>
</dbReference>
<comment type="caution">
    <text evidence="2">The sequence shown here is derived from an EMBL/GenBank/DDBJ whole genome shotgun (WGS) entry which is preliminary data.</text>
</comment>
<dbReference type="Pfam" id="PF01467">
    <property type="entry name" value="CTP_transf_like"/>
    <property type="match status" value="1"/>
</dbReference>
<accession>A0AAV5QHR7</accession>
<keyword evidence="2" id="KW-0548">Nucleotidyltransferase</keyword>
<protein>
    <submittedName>
        <fullName evidence="2">Pantetheine-phosphate adenylyltransferase</fullName>
    </submittedName>
</protein>
<dbReference type="GO" id="GO:0015937">
    <property type="term" value="P:coenzyme A biosynthetic process"/>
    <property type="evidence" value="ECO:0007669"/>
    <property type="project" value="TreeGrafter"/>
</dbReference>
<evidence type="ECO:0000259" key="1">
    <source>
        <dbReference type="Pfam" id="PF01467"/>
    </source>
</evidence>
<evidence type="ECO:0000313" key="3">
    <source>
        <dbReference type="Proteomes" id="UP001360560"/>
    </source>
</evidence>
<dbReference type="PANTHER" id="PTHR10695:SF46">
    <property type="entry name" value="BIFUNCTIONAL COENZYME A SYNTHASE-RELATED"/>
    <property type="match status" value="1"/>
</dbReference>
<dbReference type="SUPFAM" id="SSF52374">
    <property type="entry name" value="Nucleotidylyl transferase"/>
    <property type="match status" value="1"/>
</dbReference>
<proteinExistence type="predicted"/>
<keyword evidence="2" id="KW-0808">Transferase</keyword>
<dbReference type="PANTHER" id="PTHR10695">
    <property type="entry name" value="DEPHOSPHO-COA KINASE-RELATED"/>
    <property type="match status" value="1"/>
</dbReference>
<dbReference type="NCBIfam" id="NF001985">
    <property type="entry name" value="PRK00777.1"/>
    <property type="match status" value="1"/>
</dbReference>
<dbReference type="AlphaFoldDB" id="A0AAV5QHR7"/>
<dbReference type="Gene3D" id="3.40.50.620">
    <property type="entry name" value="HUPs"/>
    <property type="match status" value="1"/>
</dbReference>